<dbReference type="Gene3D" id="4.10.400.10">
    <property type="entry name" value="Low-density Lipoprotein Receptor"/>
    <property type="match status" value="3"/>
</dbReference>
<dbReference type="InterPro" id="IPR017049">
    <property type="entry name" value="LRP5/6"/>
</dbReference>
<protein>
    <recommendedName>
        <fullName evidence="18">Low-density lipoprotein receptor-related protein</fullName>
    </recommendedName>
</protein>
<dbReference type="GO" id="GO:0007399">
    <property type="term" value="P:nervous system development"/>
    <property type="evidence" value="ECO:0007669"/>
    <property type="project" value="TreeGrafter"/>
</dbReference>
<dbReference type="PANTHER" id="PTHR46513">
    <property type="entry name" value="VITELLOGENIN RECEPTOR-LIKE PROTEIN-RELATED-RELATED"/>
    <property type="match status" value="1"/>
</dbReference>
<evidence type="ECO:0000256" key="12">
    <source>
        <dbReference type="ARBA" id="ARBA00022824"/>
    </source>
</evidence>
<feature type="repeat" description="LDL-receptor class B" evidence="20">
    <location>
        <begin position="1067"/>
        <end position="1111"/>
    </location>
</feature>
<evidence type="ECO:0000256" key="6">
    <source>
        <dbReference type="ARBA" id="ARBA00022553"/>
    </source>
</evidence>
<keyword evidence="7" id="KW-0254">Endocytosis</keyword>
<evidence type="ECO:0000256" key="3">
    <source>
        <dbReference type="ARBA" id="ARBA00009939"/>
    </source>
</evidence>
<dbReference type="GO" id="GO:0009653">
    <property type="term" value="P:anatomical structure morphogenesis"/>
    <property type="evidence" value="ECO:0007669"/>
    <property type="project" value="UniProtKB-ARBA"/>
</dbReference>
<feature type="disulfide bond" evidence="19">
    <location>
        <begin position="1293"/>
        <end position="1311"/>
    </location>
</feature>
<feature type="disulfide bond" evidence="19">
    <location>
        <begin position="1286"/>
        <end position="1298"/>
    </location>
</feature>
<feature type="repeat" description="LDL-receptor class B" evidence="20">
    <location>
        <begin position="149"/>
        <end position="192"/>
    </location>
</feature>
<feature type="repeat" description="LDL-receptor class B" evidence="20">
    <location>
        <begin position="414"/>
        <end position="456"/>
    </location>
</feature>
<feature type="repeat" description="LDL-receptor class B" evidence="20">
    <location>
        <begin position="1112"/>
        <end position="1154"/>
    </location>
</feature>
<dbReference type="Pfam" id="PF00057">
    <property type="entry name" value="Ldl_recept_a"/>
    <property type="match status" value="3"/>
</dbReference>
<evidence type="ECO:0000256" key="7">
    <source>
        <dbReference type="ARBA" id="ARBA00022583"/>
    </source>
</evidence>
<keyword evidence="9 18" id="KW-0812">Transmembrane</keyword>
<dbReference type="FunFam" id="4.10.400.10:FF:000016">
    <property type="entry name" value="Low-density lipoprotein receptor-related protein 6"/>
    <property type="match status" value="1"/>
</dbReference>
<dbReference type="SUPFAM" id="SSF57424">
    <property type="entry name" value="LDL receptor-like module"/>
    <property type="match status" value="3"/>
</dbReference>
<reference evidence="24" key="3">
    <citation type="journal article" date="2014" name="Nature">
        <title>Elephant shark genome provides unique insights into gnathostome evolution.</title>
        <authorList>
            <consortium name="International Elephant Shark Genome Sequencing Consortium"/>
            <person name="Venkatesh B."/>
            <person name="Lee A.P."/>
            <person name="Ravi V."/>
            <person name="Maurya A.K."/>
            <person name="Lian M.M."/>
            <person name="Swann J.B."/>
            <person name="Ohta Y."/>
            <person name="Flajnik M.F."/>
            <person name="Sutoh Y."/>
            <person name="Kasahara M."/>
            <person name="Hoon S."/>
            <person name="Gangu V."/>
            <person name="Roy S.W."/>
            <person name="Irimia M."/>
            <person name="Korzh V."/>
            <person name="Kondrychyn I."/>
            <person name="Lim Z.W."/>
            <person name="Tay B.H."/>
            <person name="Tohari S."/>
            <person name="Kong K.W."/>
            <person name="Ho S."/>
            <person name="Lorente-Galdos B."/>
            <person name="Quilez J."/>
            <person name="Marques-Bonet T."/>
            <person name="Raney B.J."/>
            <person name="Ingham P.W."/>
            <person name="Tay A."/>
            <person name="Hillier L.W."/>
            <person name="Minx P."/>
            <person name="Boehm T."/>
            <person name="Wilson R.K."/>
            <person name="Brenner S."/>
            <person name="Warren W.C."/>
        </authorList>
    </citation>
    <scope>NUCLEOTIDE SEQUENCE [LARGE SCALE GENOMIC DNA]</scope>
</reference>
<keyword evidence="11" id="KW-0677">Repeat</keyword>
<dbReference type="CDD" id="cd00112">
    <property type="entry name" value="LDLa"/>
    <property type="match status" value="3"/>
</dbReference>
<dbReference type="FunFam" id="4.10.400.10:FF:000076">
    <property type="entry name" value="Low-density lipoprotein receptor-related protein"/>
    <property type="match status" value="1"/>
</dbReference>
<feature type="domain" description="EGF-like" evidence="22">
    <location>
        <begin position="1204"/>
        <end position="1242"/>
    </location>
</feature>
<dbReference type="Pfam" id="PF00058">
    <property type="entry name" value="Ldl_recept_b"/>
    <property type="match status" value="13"/>
</dbReference>
<feature type="repeat" description="LDL-receptor class B" evidence="20">
    <location>
        <begin position="759"/>
        <end position="801"/>
    </location>
</feature>
<dbReference type="Gene3D" id="2.120.10.30">
    <property type="entry name" value="TolB, C-terminal domain"/>
    <property type="match status" value="4"/>
</dbReference>
<gene>
    <name evidence="23" type="primary">lrp5</name>
</gene>
<dbReference type="GO" id="GO:0009888">
    <property type="term" value="P:tissue development"/>
    <property type="evidence" value="ECO:0007669"/>
    <property type="project" value="UniProtKB-ARBA"/>
</dbReference>
<feature type="repeat" description="LDL-receptor class B" evidence="20">
    <location>
        <begin position="193"/>
        <end position="235"/>
    </location>
</feature>
<dbReference type="SUPFAM" id="SSF57196">
    <property type="entry name" value="EGF/Laminin"/>
    <property type="match status" value="4"/>
</dbReference>
<feature type="repeat" description="LDL-receptor class B" evidence="20">
    <location>
        <begin position="802"/>
        <end position="843"/>
    </location>
</feature>
<dbReference type="GO" id="GO:0045944">
    <property type="term" value="P:positive regulation of transcription by RNA polymerase II"/>
    <property type="evidence" value="ECO:0007669"/>
    <property type="project" value="UniProtKB-ARBA"/>
</dbReference>
<proteinExistence type="inferred from homology"/>
<keyword evidence="17" id="KW-0325">Glycoprotein</keyword>
<feature type="repeat" description="LDL-receptor class B" evidence="20">
    <location>
        <begin position="106"/>
        <end position="148"/>
    </location>
</feature>
<keyword evidence="12" id="KW-0256">Endoplasmic reticulum</keyword>
<keyword evidence="5" id="KW-0245">EGF-like domain</keyword>
<keyword evidence="10 18" id="KW-0732">Signal</keyword>
<keyword evidence="6" id="KW-0597">Phosphoprotein</keyword>
<dbReference type="PROSITE" id="PS50068">
    <property type="entry name" value="LDLRA_2"/>
    <property type="match status" value="3"/>
</dbReference>
<evidence type="ECO:0000256" key="13">
    <source>
        <dbReference type="ARBA" id="ARBA00022989"/>
    </source>
</evidence>
<evidence type="ECO:0000256" key="17">
    <source>
        <dbReference type="ARBA" id="ARBA00023180"/>
    </source>
</evidence>
<evidence type="ECO:0000256" key="4">
    <source>
        <dbReference type="ARBA" id="ARBA00022473"/>
    </source>
</evidence>
<feature type="compositionally biased region" description="Pro residues" evidence="21">
    <location>
        <begin position="1594"/>
        <end position="1605"/>
    </location>
</feature>
<evidence type="ECO:0000256" key="5">
    <source>
        <dbReference type="ARBA" id="ARBA00022536"/>
    </source>
</evidence>
<feature type="region of interest" description="Disordered" evidence="21">
    <location>
        <begin position="1553"/>
        <end position="1605"/>
    </location>
</feature>
<feature type="transmembrane region" description="Helical" evidence="18">
    <location>
        <begin position="1373"/>
        <end position="1393"/>
    </location>
</feature>
<feature type="disulfide bond" evidence="19">
    <location>
        <begin position="1343"/>
        <end position="1358"/>
    </location>
</feature>
<evidence type="ECO:0000313" key="24">
    <source>
        <dbReference type="Proteomes" id="UP000314986"/>
    </source>
</evidence>
<dbReference type="PROSITE" id="PS01209">
    <property type="entry name" value="LDLRA_1"/>
    <property type="match status" value="1"/>
</dbReference>
<dbReference type="GO" id="GO:0005783">
    <property type="term" value="C:endoplasmic reticulum"/>
    <property type="evidence" value="ECO:0007669"/>
    <property type="project" value="UniProtKB-SubCell"/>
</dbReference>
<evidence type="ECO:0000259" key="22">
    <source>
        <dbReference type="SMART" id="SM00181"/>
    </source>
</evidence>
<evidence type="ECO:0000256" key="21">
    <source>
        <dbReference type="SAM" id="MobiDB-lite"/>
    </source>
</evidence>
<name>A0A4W3J4Z9_CALMI</name>
<evidence type="ECO:0000256" key="1">
    <source>
        <dbReference type="ARBA" id="ARBA00004240"/>
    </source>
</evidence>
<dbReference type="PROSITE" id="PS51120">
    <property type="entry name" value="LDLRB"/>
    <property type="match status" value="15"/>
</dbReference>
<feature type="repeat" description="LDL-receptor class B" evidence="20">
    <location>
        <begin position="371"/>
        <end position="413"/>
    </location>
</feature>
<dbReference type="GO" id="GO:0048513">
    <property type="term" value="P:animal organ development"/>
    <property type="evidence" value="ECO:0007669"/>
    <property type="project" value="UniProtKB-ARBA"/>
</dbReference>
<accession>A0A4W3J4Z9</accession>
<feature type="repeat" description="LDL-receptor class B" evidence="20">
    <location>
        <begin position="457"/>
        <end position="500"/>
    </location>
</feature>
<comment type="subunit">
    <text evidence="18">Homodimer; disulfide-linked. Forms phosphorylated oligomer aggregates on Wnt-signaling.</text>
</comment>
<keyword evidence="4 18" id="KW-0217">Developmental protein</keyword>
<keyword evidence="14 18" id="KW-0472">Membrane</keyword>
<feature type="repeat" description="LDL-receptor class B" evidence="20">
    <location>
        <begin position="1024"/>
        <end position="1066"/>
    </location>
</feature>
<evidence type="ECO:0000256" key="19">
    <source>
        <dbReference type="PROSITE-ProRule" id="PRU00124"/>
    </source>
</evidence>
<keyword evidence="8 18" id="KW-0879">Wnt signaling pathway</keyword>
<dbReference type="GO" id="GO:0042813">
    <property type="term" value="F:Wnt receptor activity"/>
    <property type="evidence" value="ECO:0007669"/>
    <property type="project" value="InterPro"/>
</dbReference>
<dbReference type="GO" id="GO:0006897">
    <property type="term" value="P:endocytosis"/>
    <property type="evidence" value="ECO:0007669"/>
    <property type="project" value="UniProtKB-KW"/>
</dbReference>
<feature type="repeat" description="LDL-receptor class B" evidence="20">
    <location>
        <begin position="62"/>
        <end position="105"/>
    </location>
</feature>
<dbReference type="Proteomes" id="UP000314986">
    <property type="component" value="Unassembled WGS sequence"/>
</dbReference>
<dbReference type="InterPro" id="IPR050778">
    <property type="entry name" value="Cueball_EGF_LRP_Nidogen"/>
</dbReference>
<dbReference type="FunFam" id="2.120.10.30:FF:000017">
    <property type="entry name" value="Low-density lipoprotein receptor-related protein 6"/>
    <property type="match status" value="1"/>
</dbReference>
<keyword evidence="24" id="KW-1185">Reference proteome</keyword>
<evidence type="ECO:0000256" key="8">
    <source>
        <dbReference type="ARBA" id="ARBA00022687"/>
    </source>
</evidence>
<evidence type="ECO:0000256" key="2">
    <source>
        <dbReference type="ARBA" id="ARBA00004479"/>
    </source>
</evidence>
<comment type="subcellular location">
    <subcellularLocation>
        <location evidence="1">Endoplasmic reticulum</location>
    </subcellularLocation>
    <subcellularLocation>
        <location evidence="2">Membrane</location>
        <topology evidence="2">Single-pass type I membrane protein</topology>
    </subcellularLocation>
</comment>
<dbReference type="SUPFAM" id="SSF63825">
    <property type="entry name" value="YWTD domain"/>
    <property type="match status" value="4"/>
</dbReference>
<evidence type="ECO:0000256" key="10">
    <source>
        <dbReference type="ARBA" id="ARBA00022729"/>
    </source>
</evidence>
<comment type="similarity">
    <text evidence="3 18">Belongs to the LDLR family.</text>
</comment>
<dbReference type="GO" id="GO:0060070">
    <property type="term" value="P:canonical Wnt signaling pathway"/>
    <property type="evidence" value="ECO:0007669"/>
    <property type="project" value="InterPro"/>
</dbReference>
<dbReference type="SMART" id="SM00192">
    <property type="entry name" value="LDLa"/>
    <property type="match status" value="3"/>
</dbReference>
<evidence type="ECO:0000256" key="15">
    <source>
        <dbReference type="ARBA" id="ARBA00023157"/>
    </source>
</evidence>
<dbReference type="InterPro" id="IPR002172">
    <property type="entry name" value="LDrepeatLR_classA_rpt"/>
</dbReference>
<evidence type="ECO:0000256" key="16">
    <source>
        <dbReference type="ARBA" id="ARBA00023170"/>
    </source>
</evidence>
<organism evidence="23 24">
    <name type="scientific">Callorhinchus milii</name>
    <name type="common">Ghost shark</name>
    <dbReference type="NCBI Taxonomy" id="7868"/>
    <lineage>
        <taxon>Eukaryota</taxon>
        <taxon>Metazoa</taxon>
        <taxon>Chordata</taxon>
        <taxon>Craniata</taxon>
        <taxon>Vertebrata</taxon>
        <taxon>Chondrichthyes</taxon>
        <taxon>Holocephali</taxon>
        <taxon>Chimaeriformes</taxon>
        <taxon>Callorhinchidae</taxon>
        <taxon>Callorhinchus</taxon>
    </lineage>
</organism>
<keyword evidence="15 19" id="KW-1015">Disulfide bond</keyword>
<feature type="disulfide bond" evidence="19">
    <location>
        <begin position="1305"/>
        <end position="1320"/>
    </location>
</feature>
<dbReference type="Pfam" id="PF14670">
    <property type="entry name" value="FXa_inhibition"/>
    <property type="match status" value="4"/>
</dbReference>
<reference evidence="23" key="5">
    <citation type="submission" date="2025-09" db="UniProtKB">
        <authorList>
            <consortium name="Ensembl"/>
        </authorList>
    </citation>
    <scope>IDENTIFICATION</scope>
</reference>
<feature type="repeat" description="LDL-receptor class B" evidence="20">
    <location>
        <begin position="501"/>
        <end position="543"/>
    </location>
</feature>
<reference evidence="24" key="1">
    <citation type="journal article" date="2006" name="Science">
        <title>Ancient noncoding elements conserved in the human genome.</title>
        <authorList>
            <person name="Venkatesh B."/>
            <person name="Kirkness E.F."/>
            <person name="Loh Y.H."/>
            <person name="Halpern A.L."/>
            <person name="Lee A.P."/>
            <person name="Johnson J."/>
            <person name="Dandona N."/>
            <person name="Viswanathan L.D."/>
            <person name="Tay A."/>
            <person name="Venter J.C."/>
            <person name="Strausberg R.L."/>
            <person name="Brenner S."/>
        </authorList>
    </citation>
    <scope>NUCLEOTIDE SEQUENCE [LARGE SCALE GENOMIC DNA]</scope>
</reference>
<feature type="domain" description="EGF-like" evidence="22">
    <location>
        <begin position="891"/>
        <end position="928"/>
    </location>
</feature>
<keyword evidence="13 18" id="KW-1133">Transmembrane helix</keyword>
<sequence length="1605" mass="180001">IGILILVELISLSCFALGSPLLLFANRRDVRLVDAGAARPESTVVVNGLEDAAAVDFMYADGMIYWTDVSEEAIKQTRVNLTGNVQNVIISGLVSPDGLACDWLGKKLYWTDSETNRIEVANLDGTFRKVLFWQDLDQPRAIALDPERGYMYWTDWGEIPRIERAGMDASSRSVTVNSNIYWPNGLTIDIEEQKLYWADAKLSFIHRSNLDGSFRQKVVEGTLTHPFALTLFEETLYWTDWQTRSIHACNKRTGANKREILVSIYSPMDIQVFSQERQPHIPTPCDENNGGCSHLCLLSPKEPFFRCACPTGVQLEKDGKICKAGAEEILLLARRTDLRRISLDMPDFTDIILQLNDIRHAIAIDYDPVEGYIYWTDDEVRAIRRALLDGSGAQTLVTTEVNHPDGIAVDWIARNLYWTDTGTDRIEVTRLNGTFRKILISEGLDEPRAIVLNPVTGYMYWTDWGENAKIERANLDGSKRMILVNTSLGWPNGLALDYTENKLYWGDAKTDKIEVINVDGTDRRTLVEDKLPHIFGFTLLGDYVYWTDWQRRSIERVHKHHAKREIIIDQLPDLMGLKAARVTKAFGTNSCAENNGGCSHLCLYRPEGPCCACPMGLELIRDMKTCIVPEAFLLFSSRADIRRISLETNNNDVAIPLTGVKEASALDFEVSDNRIYWTDISLKTISRAFMNGSSSEHVIEFGLDYPEGMAVDWLAKNLYWADTGTNRIEVARLDGQYRQVLVWKELDNPRALALDPSEGYMYWTEWGGKPRIVRAHMDGMNSFILVDRVGRANGLTIDYAEQRLYWTDLDTSMIESSNMLGAQREVIADDLPHPFGLTQYRDYIYWTDWNLRSIQRADKINGQNRTLIQGHLDYVMDILVFHSSRQDGWNKCVQTNGHCSHLCLAVPDGYMCGCTSHYTLDANNRTCSSPISFLLFSQKTAISRMVLDQQQSPDIILPVHGLRNVKAVEYDAVDKLIYWVDGRQNVIKRARDDGSQAFVVVTGSNQSQNPDIQPHDLNLDIYSRTVYWTCEASNTINVNRLDGKSIGVVLSGEHDRPRAIVVNAERGYLYFTNMQERTAKIERAALDGTEREVLFSTGLIRPVALAIDNKLGKLFWIDADLKRIESSDLSGANRLTLQDSSILQPMGLTVLGAHIYWIDRQQQMIERIEKSSGDQRTKIQGRIAHLTSIHAVEELDVQEFSSHPCSRDNGGCSHICIAKGDGTPRCSCPVHLVLLQNLLTCGEPPTCSPDQFTCATGDIDCIPMEWRCDGFAECDDGSDEENCPICSIHHFQCEKGQCIDAWLRCNGEINCQDKSDEEHCDEVCGPNQFRCGNGRCILKKQRCDSFSDCIDGSDELICEISVPLDELPSHSNAIGPVIGIILSLFVLGGMYFVCQRVVCRHYKGPNGPFPHEYISGTPHVPLNFIAPGSSQHGTFTGMSCGKSVISSMSLMGGSSGAPLYDRNHVTGASSSSSSSTKGTFYPQILNPPPSPATDRSLYNTEVFYSSNSPSTTRSYRHYILQGIAPPTTPCSTDVCDSDYTTSRWKSPKYYMDLNSDSDPYPPPPTPRSQYMSAEENCESCPPSPSTERSYFHLCPPPPSPCTDSS</sequence>
<reference evidence="23" key="4">
    <citation type="submission" date="2025-08" db="UniProtKB">
        <authorList>
            <consortium name="Ensembl"/>
        </authorList>
    </citation>
    <scope>IDENTIFICATION</scope>
</reference>
<dbReference type="Ensembl" id="ENSCMIT00000037678.1">
    <property type="protein sequence ID" value="ENSCMIP00000037137.1"/>
    <property type="gene ID" value="ENSCMIG00000015560.1"/>
</dbReference>
<evidence type="ECO:0000313" key="23">
    <source>
        <dbReference type="Ensembl" id="ENSCMIP00000037137.1"/>
    </source>
</evidence>
<feature type="chain" id="PRO_5021524106" description="Low-density lipoprotein receptor-related protein" evidence="18">
    <location>
        <begin position="19"/>
        <end position="1605"/>
    </location>
</feature>
<dbReference type="InterPro" id="IPR011042">
    <property type="entry name" value="6-blade_b-propeller_TolB-like"/>
</dbReference>
<feature type="disulfide bond" evidence="19">
    <location>
        <begin position="1331"/>
        <end position="1349"/>
    </location>
</feature>
<feature type="disulfide bond" evidence="19">
    <location>
        <begin position="1324"/>
        <end position="1336"/>
    </location>
</feature>
<feature type="region of interest" description="Disordered" evidence="21">
    <location>
        <begin position="1465"/>
        <end position="1492"/>
    </location>
</feature>
<feature type="disulfide bond" evidence="19">
    <location>
        <begin position="1268"/>
        <end position="1283"/>
    </location>
</feature>
<dbReference type="GeneTree" id="ENSGT00940000156574"/>
<comment type="function">
    <text evidence="18">Component of the Wnt-Fzd-LRP5-LRP6 complex that triggers beta-catenin signaling through inducing aggregation of receptor-ligand complexes into ribosome-sized signalosomes.</text>
</comment>
<dbReference type="Gene3D" id="2.10.25.10">
    <property type="entry name" value="Laminin"/>
    <property type="match status" value="1"/>
</dbReference>
<feature type="domain" description="EGF-like" evidence="22">
    <location>
        <begin position="284"/>
        <end position="323"/>
    </location>
</feature>
<comment type="caution">
    <text evidence="19">Lacks conserved residue(s) required for the propagation of feature annotation.</text>
</comment>
<dbReference type="PIRSF" id="PIRSF036314">
    <property type="entry name" value="LDL_recpt-rel_p5/6"/>
    <property type="match status" value="1"/>
</dbReference>
<dbReference type="PANTHER" id="PTHR46513:SF16">
    <property type="entry name" value="LOW-DENSITY LIPOPROTEIN RECEPTOR-RELATED PROTEIN 5"/>
    <property type="match status" value="1"/>
</dbReference>
<dbReference type="PRINTS" id="PR00261">
    <property type="entry name" value="LDLRECEPTOR"/>
</dbReference>
<dbReference type="FunFam" id="2.120.10.30:FF:000241">
    <property type="entry name" value="Low-density lipoprotein receptor-related protein 6"/>
    <property type="match status" value="1"/>
</dbReference>
<dbReference type="InterPro" id="IPR000033">
    <property type="entry name" value="LDLR_classB_rpt"/>
</dbReference>
<feature type="repeat" description="LDL-receptor class B" evidence="20">
    <location>
        <begin position="716"/>
        <end position="758"/>
    </location>
</feature>
<feature type="signal peptide" evidence="18">
    <location>
        <begin position="1"/>
        <end position="18"/>
    </location>
</feature>
<evidence type="ECO:0000256" key="18">
    <source>
        <dbReference type="PIRNR" id="PIRNR036314"/>
    </source>
</evidence>
<dbReference type="InterPro" id="IPR023415">
    <property type="entry name" value="LDLR_class-A_CS"/>
</dbReference>
<feature type="repeat" description="LDL-receptor class B" evidence="20">
    <location>
        <begin position="673"/>
        <end position="715"/>
    </location>
</feature>
<reference evidence="24" key="2">
    <citation type="journal article" date="2007" name="PLoS Biol.">
        <title>Survey sequencing and comparative analysis of the elephant shark (Callorhinchus milii) genome.</title>
        <authorList>
            <person name="Venkatesh B."/>
            <person name="Kirkness E.F."/>
            <person name="Loh Y.H."/>
            <person name="Halpern A.L."/>
            <person name="Lee A.P."/>
            <person name="Johnson J."/>
            <person name="Dandona N."/>
            <person name="Viswanathan L.D."/>
            <person name="Tay A."/>
            <person name="Venter J.C."/>
            <person name="Strausberg R.L."/>
            <person name="Brenner S."/>
        </authorList>
    </citation>
    <scope>NUCLEOTIDE SEQUENCE [LARGE SCALE GENOMIC DNA]</scope>
</reference>
<dbReference type="FunFam" id="2.120.10.30:FF:000001">
    <property type="entry name" value="Low-density lipoprotein receptor-related protein 6"/>
    <property type="match status" value="2"/>
</dbReference>
<evidence type="ECO:0000256" key="14">
    <source>
        <dbReference type="ARBA" id="ARBA00023136"/>
    </source>
</evidence>
<dbReference type="SMART" id="SM00135">
    <property type="entry name" value="LY"/>
    <property type="match status" value="20"/>
</dbReference>
<evidence type="ECO:0000256" key="9">
    <source>
        <dbReference type="ARBA" id="ARBA00022692"/>
    </source>
</evidence>
<keyword evidence="16 18" id="KW-0675">Receptor</keyword>
<evidence type="ECO:0000256" key="20">
    <source>
        <dbReference type="PROSITE-ProRule" id="PRU00461"/>
    </source>
</evidence>
<evidence type="ECO:0000256" key="11">
    <source>
        <dbReference type="ARBA" id="ARBA00022737"/>
    </source>
</evidence>
<dbReference type="InterPro" id="IPR000742">
    <property type="entry name" value="EGF"/>
</dbReference>
<dbReference type="InterPro" id="IPR036055">
    <property type="entry name" value="LDL_receptor-like_sf"/>
</dbReference>
<dbReference type="GO" id="GO:0017147">
    <property type="term" value="F:Wnt-protein binding"/>
    <property type="evidence" value="ECO:0007669"/>
    <property type="project" value="UniProtKB-UniRule"/>
</dbReference>
<feature type="domain" description="EGF-like" evidence="22">
    <location>
        <begin position="590"/>
        <end position="627"/>
    </location>
</feature>
<dbReference type="SMART" id="SM00181">
    <property type="entry name" value="EGF"/>
    <property type="match status" value="4"/>
</dbReference>
<dbReference type="GO" id="GO:0005886">
    <property type="term" value="C:plasma membrane"/>
    <property type="evidence" value="ECO:0007669"/>
    <property type="project" value="UniProtKB-UniRule"/>
</dbReference>